<evidence type="ECO:0000313" key="1">
    <source>
        <dbReference type="EMBL" id="MFB9135369.1"/>
    </source>
</evidence>
<evidence type="ECO:0000313" key="2">
    <source>
        <dbReference type="Proteomes" id="UP001589645"/>
    </source>
</evidence>
<proteinExistence type="predicted"/>
<dbReference type="RefSeq" id="WP_390192164.1">
    <property type="nucleotide sequence ID" value="NZ_JBHMEP010000002.1"/>
</dbReference>
<evidence type="ECO:0008006" key="3">
    <source>
        <dbReference type="Google" id="ProtNLM"/>
    </source>
</evidence>
<keyword evidence="2" id="KW-1185">Reference proteome</keyword>
<protein>
    <recommendedName>
        <fullName evidence="3">Apea-like HEPN domain-containing protein</fullName>
    </recommendedName>
</protein>
<sequence length="300" mass="35111">MISLKSGCTNLNFKNMEKIPSNYKFLLYNIPSKENIDEQLKYWEELVGDDLQSPFIDDLNYIKRLKSDPNFQDGKLPRGLEAIVLQIIESYAFWHALHEVSDDNFIVQDNYFHNLINVSINTMISCELAKLLSHHSDDFSLTNIWKEHVKELKLSNITDNEEIDYITQVLSRDPNVLPSEMRNFTNFRNKSIAHNQYVLSVGWSDFKVTINFILRAFAILDEYYSPNSFPRPVMRTQDLFRNIQKIIKTSDIAKAKQKREELMSECFEAASKNLITKQKGNLKPFNIFRVKVTIKHTNMN</sequence>
<name>A0ABV5HM98_9VIBR</name>
<comment type="caution">
    <text evidence="1">The sequence shown here is derived from an EMBL/GenBank/DDBJ whole genome shotgun (WGS) entry which is preliminary data.</text>
</comment>
<gene>
    <name evidence="1" type="ORF">ACFFUV_10400</name>
</gene>
<dbReference type="EMBL" id="JBHMEP010000002">
    <property type="protein sequence ID" value="MFB9135369.1"/>
    <property type="molecule type" value="Genomic_DNA"/>
</dbReference>
<organism evidence="1 2">
    <name type="scientific">Vibrio olivae</name>
    <dbReference type="NCBI Taxonomy" id="1243002"/>
    <lineage>
        <taxon>Bacteria</taxon>
        <taxon>Pseudomonadati</taxon>
        <taxon>Pseudomonadota</taxon>
        <taxon>Gammaproteobacteria</taxon>
        <taxon>Vibrionales</taxon>
        <taxon>Vibrionaceae</taxon>
        <taxon>Vibrio</taxon>
    </lineage>
</organism>
<reference evidence="1 2" key="1">
    <citation type="submission" date="2024-09" db="EMBL/GenBank/DDBJ databases">
        <authorList>
            <person name="Sun Q."/>
            <person name="Mori K."/>
        </authorList>
    </citation>
    <scope>NUCLEOTIDE SEQUENCE [LARGE SCALE GENOMIC DNA]</scope>
    <source>
        <strain evidence="1 2">CECT 8064</strain>
    </source>
</reference>
<dbReference type="Proteomes" id="UP001589645">
    <property type="component" value="Unassembled WGS sequence"/>
</dbReference>
<accession>A0ABV5HM98</accession>